<comment type="subcellular location">
    <subcellularLocation>
        <location evidence="1">Cell membrane</location>
        <topology evidence="1">Multi-pass membrane protein</topology>
    </subcellularLocation>
</comment>
<keyword evidence="5 7" id="KW-1133">Transmembrane helix</keyword>
<proteinExistence type="predicted"/>
<evidence type="ECO:0000256" key="6">
    <source>
        <dbReference type="ARBA" id="ARBA00023136"/>
    </source>
</evidence>
<evidence type="ECO:0000256" key="7">
    <source>
        <dbReference type="SAM" id="Phobius"/>
    </source>
</evidence>
<feature type="transmembrane region" description="Helical" evidence="7">
    <location>
        <begin position="283"/>
        <end position="308"/>
    </location>
</feature>
<feature type="transmembrane region" description="Helical" evidence="7">
    <location>
        <begin position="20"/>
        <end position="40"/>
    </location>
</feature>
<dbReference type="PANTHER" id="PTHR43549">
    <property type="entry name" value="MULTIDRUG RESISTANCE PROTEIN YPNP-RELATED"/>
    <property type="match status" value="1"/>
</dbReference>
<feature type="transmembrane region" description="Helical" evidence="7">
    <location>
        <begin position="424"/>
        <end position="443"/>
    </location>
</feature>
<keyword evidence="4 7" id="KW-0812">Transmembrane</keyword>
<keyword evidence="6 7" id="KW-0472">Membrane</keyword>
<dbReference type="GO" id="GO:0015297">
    <property type="term" value="F:antiporter activity"/>
    <property type="evidence" value="ECO:0007669"/>
    <property type="project" value="InterPro"/>
</dbReference>
<dbReference type="GO" id="GO:0042910">
    <property type="term" value="F:xenobiotic transmembrane transporter activity"/>
    <property type="evidence" value="ECO:0007669"/>
    <property type="project" value="InterPro"/>
</dbReference>
<evidence type="ECO:0000256" key="3">
    <source>
        <dbReference type="ARBA" id="ARBA00022475"/>
    </source>
</evidence>
<dbReference type="GO" id="GO:0005886">
    <property type="term" value="C:plasma membrane"/>
    <property type="evidence" value="ECO:0007669"/>
    <property type="project" value="UniProtKB-SubCell"/>
</dbReference>
<dbReference type="RefSeq" id="WP_253303836.1">
    <property type="nucleotide sequence ID" value="NZ_CP099582.1"/>
</dbReference>
<keyword evidence="2" id="KW-0813">Transport</keyword>
<dbReference type="InterPro" id="IPR048279">
    <property type="entry name" value="MdtK-like"/>
</dbReference>
<dbReference type="InterPro" id="IPR002528">
    <property type="entry name" value="MATE_fam"/>
</dbReference>
<dbReference type="PIRSF" id="PIRSF006603">
    <property type="entry name" value="DinF"/>
    <property type="match status" value="1"/>
</dbReference>
<dbReference type="CDD" id="cd13147">
    <property type="entry name" value="MATE_MJ0709_like"/>
    <property type="match status" value="1"/>
</dbReference>
<evidence type="ECO:0000256" key="4">
    <source>
        <dbReference type="ARBA" id="ARBA00022692"/>
    </source>
</evidence>
<keyword evidence="9" id="KW-1185">Reference proteome</keyword>
<feature type="transmembrane region" description="Helical" evidence="7">
    <location>
        <begin position="396"/>
        <end position="418"/>
    </location>
</feature>
<feature type="transmembrane region" description="Helical" evidence="7">
    <location>
        <begin position="369"/>
        <end position="389"/>
    </location>
</feature>
<dbReference type="AlphaFoldDB" id="A0A9E7SMW4"/>
<reference evidence="8" key="1">
    <citation type="journal article" date="1998" name="Int. J. Syst. Bacteriol. 48 Pt">
        <title>Thermococcus guaymasensis sp. nov. and Thermococcus aggregans sp. nov., two novel thermophilic archaea isolated from the Guaymas Basin hydrothermal vent site.</title>
        <authorList>
            <person name="Canganella F."/>
            <person name="Jones W.J."/>
            <person name="Gambacorta A."/>
            <person name="Antranikian G."/>
        </authorList>
    </citation>
    <scope>NUCLEOTIDE SEQUENCE</scope>
    <source>
        <strain evidence="8">TY</strain>
    </source>
</reference>
<dbReference type="PANTHER" id="PTHR43549:SF2">
    <property type="entry name" value="MULTIDRUG RESISTANCE PROTEIN NORM-RELATED"/>
    <property type="match status" value="1"/>
</dbReference>
<feature type="transmembrane region" description="Helical" evidence="7">
    <location>
        <begin position="139"/>
        <end position="160"/>
    </location>
</feature>
<gene>
    <name evidence="8" type="ORF">NF865_05765</name>
</gene>
<evidence type="ECO:0000313" key="8">
    <source>
        <dbReference type="EMBL" id="USS39879.1"/>
    </source>
</evidence>
<sequence>MSEKMTKGVQILRGDPKKAILKLSIPMMVGMFVQTIYNLADGIWVSGLGPNALAAVGLFFPVFTGIIALAAGLGIGASSAIARRIGARDKEGADNVAVHAVILSLLLGVVIPLTMLPTIDSLFRSMGARGEAVELAIDYARVLLIGAFVAVFNNVGNGILRGEGDANRAMLAMVLGSGLNILLDPIFIYTLGFGVVGAAYATLLSMVVTAIFIAYWLFIKGDTYVDVTLEDFSPSWEILKDILRVGLPASLSQLSMSIAMFFLNRVAITAGGENGVAVFTSAWRVTMLGIVPILGMATATTAVTGAAYGERNIEKLETAYLYAIKLALMIELGVVAFIIIFASQVAYLFTYSETAQAIKPGLISALKTLPIFLVLTPFGMMTSAMFQGIGEGEKSLVLTIFRTLIMQVGFAYTFVHYTGLGLRGVWLGIVIGNMVAAITGFTWGRLRIRALKRAFQESA</sequence>
<dbReference type="InterPro" id="IPR052031">
    <property type="entry name" value="Membrane_Transporter-Flippase"/>
</dbReference>
<dbReference type="EMBL" id="CP099582">
    <property type="protein sequence ID" value="USS39879.1"/>
    <property type="molecule type" value="Genomic_DNA"/>
</dbReference>
<organism evidence="8 9">
    <name type="scientific">Thermococcus aggregans</name>
    <dbReference type="NCBI Taxonomy" id="110163"/>
    <lineage>
        <taxon>Archaea</taxon>
        <taxon>Methanobacteriati</taxon>
        <taxon>Methanobacteriota</taxon>
        <taxon>Thermococci</taxon>
        <taxon>Thermococcales</taxon>
        <taxon>Thermococcaceae</taxon>
        <taxon>Thermococcus</taxon>
    </lineage>
</organism>
<name>A0A9E7SMW4_THEAG</name>
<evidence type="ECO:0000256" key="1">
    <source>
        <dbReference type="ARBA" id="ARBA00004651"/>
    </source>
</evidence>
<keyword evidence="3" id="KW-1003">Cell membrane</keyword>
<feature type="transmembrane region" description="Helical" evidence="7">
    <location>
        <begin position="96"/>
        <end position="119"/>
    </location>
</feature>
<evidence type="ECO:0000256" key="2">
    <source>
        <dbReference type="ARBA" id="ARBA00022448"/>
    </source>
</evidence>
<protein>
    <submittedName>
        <fullName evidence="8">MATE family efflux transporter</fullName>
    </submittedName>
</protein>
<feature type="transmembrane region" description="Helical" evidence="7">
    <location>
        <begin position="52"/>
        <end position="75"/>
    </location>
</feature>
<dbReference type="Pfam" id="PF01554">
    <property type="entry name" value="MatE"/>
    <property type="match status" value="2"/>
</dbReference>
<feature type="transmembrane region" description="Helical" evidence="7">
    <location>
        <begin position="172"/>
        <end position="192"/>
    </location>
</feature>
<accession>A0A9E7SMW4</accession>
<feature type="transmembrane region" description="Helical" evidence="7">
    <location>
        <begin position="320"/>
        <end position="349"/>
    </location>
</feature>
<dbReference type="Proteomes" id="UP001055732">
    <property type="component" value="Chromosome"/>
</dbReference>
<dbReference type="KEGG" id="tagg:NF865_05765"/>
<evidence type="ECO:0000256" key="5">
    <source>
        <dbReference type="ARBA" id="ARBA00022989"/>
    </source>
</evidence>
<evidence type="ECO:0000313" key="9">
    <source>
        <dbReference type="Proteomes" id="UP001055732"/>
    </source>
</evidence>
<reference evidence="8" key="2">
    <citation type="submission" date="2022-06" db="EMBL/GenBank/DDBJ databases">
        <authorList>
            <person name="Park Y.-J."/>
        </authorList>
    </citation>
    <scope>NUCLEOTIDE SEQUENCE</scope>
    <source>
        <strain evidence="8">TY</strain>
    </source>
</reference>
<dbReference type="NCBIfam" id="TIGR00797">
    <property type="entry name" value="matE"/>
    <property type="match status" value="1"/>
</dbReference>
<feature type="transmembrane region" description="Helical" evidence="7">
    <location>
        <begin position="198"/>
        <end position="218"/>
    </location>
</feature>